<proteinExistence type="predicted"/>
<keyword evidence="1" id="KW-0235">DNA replication</keyword>
<dbReference type="Gene3D" id="3.40.50.10220">
    <property type="entry name" value="DNA polymerase III, psi subunit"/>
    <property type="match status" value="1"/>
</dbReference>
<comment type="caution">
    <text evidence="2">The sequence shown here is derived from an EMBL/GenBank/DDBJ whole genome shotgun (WGS) entry which is preliminary data.</text>
</comment>
<keyword evidence="3" id="KW-1185">Reference proteome</keyword>
<dbReference type="PIRSF" id="PIRSF029225">
    <property type="entry name" value="DNA_pol_III_psi"/>
    <property type="match status" value="1"/>
</dbReference>
<dbReference type="Pfam" id="PF03603">
    <property type="entry name" value="DNA_III_psi"/>
    <property type="match status" value="1"/>
</dbReference>
<reference evidence="3" key="1">
    <citation type="journal article" date="2019" name="Int. J. Syst. Evol. Microbiol.">
        <title>The Global Catalogue of Microorganisms (GCM) 10K type strain sequencing project: providing services to taxonomists for standard genome sequencing and annotation.</title>
        <authorList>
            <consortium name="The Broad Institute Genomics Platform"/>
            <consortium name="The Broad Institute Genome Sequencing Center for Infectious Disease"/>
            <person name="Wu L."/>
            <person name="Ma J."/>
        </authorList>
    </citation>
    <scope>NUCLEOTIDE SEQUENCE [LARGE SCALE GENOMIC DNA]</scope>
    <source>
        <strain evidence="3">CECT 7398</strain>
    </source>
</reference>
<dbReference type="InterPro" id="IPR036654">
    <property type="entry name" value="DNA_pol_III_psi_sf"/>
</dbReference>
<name>A0ABT8BSM4_9VIBR</name>
<evidence type="ECO:0000256" key="1">
    <source>
        <dbReference type="PIRNR" id="PIRNR029225"/>
    </source>
</evidence>
<evidence type="ECO:0000313" key="3">
    <source>
        <dbReference type="Proteomes" id="UP001238540"/>
    </source>
</evidence>
<dbReference type="GO" id="GO:0003887">
    <property type="term" value="F:DNA-directed DNA polymerase activity"/>
    <property type="evidence" value="ECO:0007669"/>
    <property type="project" value="UniProtKB-EC"/>
</dbReference>
<dbReference type="RefSeq" id="WP_076586239.1">
    <property type="nucleotide sequence ID" value="NZ_JABEYA020000002.1"/>
</dbReference>
<keyword evidence="1 2" id="KW-0548">Nucleotidyltransferase</keyword>
<protein>
    <recommendedName>
        <fullName evidence="1">DNA polymerase III subunit psi</fullName>
    </recommendedName>
</protein>
<dbReference type="Proteomes" id="UP001238540">
    <property type="component" value="Unassembled WGS sequence"/>
</dbReference>
<accession>A0ABT8BSM4</accession>
<organism evidence="2 3">
    <name type="scientific">Vibrio ostreicida</name>
    <dbReference type="NCBI Taxonomy" id="526588"/>
    <lineage>
        <taxon>Bacteria</taxon>
        <taxon>Pseudomonadati</taxon>
        <taxon>Pseudomonadota</taxon>
        <taxon>Gammaproteobacteria</taxon>
        <taxon>Vibrionales</taxon>
        <taxon>Vibrionaceae</taxon>
        <taxon>Vibrio</taxon>
    </lineage>
</organism>
<evidence type="ECO:0000313" key="2">
    <source>
        <dbReference type="EMBL" id="MDN3609113.1"/>
    </source>
</evidence>
<keyword evidence="1" id="KW-0239">DNA-directed DNA polymerase</keyword>
<comment type="function">
    <text evidence="1">Part of the beta sliding clamp loading complex, which hydrolyzes ATP to load the beta clamp onto primed DNA to form the DNA replication pre-initiation complex. DNA polymerase III is a complex, multichain enzyme responsible for most of the replicative synthesis in bacteria. This DNA polymerase also exhibits 3' to 5' exonuclease activity.</text>
</comment>
<gene>
    <name evidence="2" type="ORF">QWZ16_05160</name>
</gene>
<sequence length="132" mass="15605">MNQDDPLYLQEMGIQMYVLHHPERLQGYQSSNIHLPDDCRLLVVAPSLPQDRSAQFFERVLKSLDLSINQSRHLYPEQIYQLGDQHQEWVWFAGCEHDPRVMGKVLQSTDLNSIEGNHQHKKFLWQQICSYQ</sequence>
<dbReference type="EMBL" id="JAUFQC010000001">
    <property type="protein sequence ID" value="MDN3609113.1"/>
    <property type="molecule type" value="Genomic_DNA"/>
</dbReference>
<dbReference type="SUPFAM" id="SSF102220">
    <property type="entry name" value="DNA polymerase III psi subunit"/>
    <property type="match status" value="1"/>
</dbReference>
<keyword evidence="1 2" id="KW-0808">Transferase</keyword>
<dbReference type="InterPro" id="IPR004615">
    <property type="entry name" value="DNA_pol_III_psi"/>
</dbReference>